<dbReference type="EMBL" id="KN838539">
    <property type="protein sequence ID" value="KIK09333.1"/>
    <property type="molecule type" value="Genomic_DNA"/>
</dbReference>
<dbReference type="InterPro" id="IPR011008">
    <property type="entry name" value="Dimeric_a/b-barrel"/>
</dbReference>
<dbReference type="SUPFAM" id="SSF54909">
    <property type="entry name" value="Dimeric alpha+beta barrel"/>
    <property type="match status" value="1"/>
</dbReference>
<feature type="domain" description="YCII-related" evidence="1">
    <location>
        <begin position="20"/>
        <end position="105"/>
    </location>
</feature>
<dbReference type="AlphaFoldDB" id="A0A0C9YMW0"/>
<dbReference type="PANTHER" id="PTHR33606">
    <property type="entry name" value="PROTEIN YCII"/>
    <property type="match status" value="1"/>
</dbReference>
<accession>A0A0C9YMW0</accession>
<evidence type="ECO:0000313" key="3">
    <source>
        <dbReference type="Proteomes" id="UP000054477"/>
    </source>
</evidence>
<dbReference type="OrthoDB" id="5519740at2759"/>
<dbReference type="InterPro" id="IPR051807">
    <property type="entry name" value="Sec-metab_biosynth-assoc"/>
</dbReference>
<protein>
    <recommendedName>
        <fullName evidence="1">YCII-related domain-containing protein</fullName>
    </recommendedName>
</protein>
<evidence type="ECO:0000259" key="1">
    <source>
        <dbReference type="Pfam" id="PF03795"/>
    </source>
</evidence>
<dbReference type="HOGENOM" id="CLU_110355_2_1_1"/>
<organism evidence="2 3">
    <name type="scientific">Laccaria amethystina LaAM-08-1</name>
    <dbReference type="NCBI Taxonomy" id="1095629"/>
    <lineage>
        <taxon>Eukaryota</taxon>
        <taxon>Fungi</taxon>
        <taxon>Dikarya</taxon>
        <taxon>Basidiomycota</taxon>
        <taxon>Agaricomycotina</taxon>
        <taxon>Agaricomycetes</taxon>
        <taxon>Agaricomycetidae</taxon>
        <taxon>Agaricales</taxon>
        <taxon>Agaricineae</taxon>
        <taxon>Hydnangiaceae</taxon>
        <taxon>Laccaria</taxon>
    </lineage>
</organism>
<reference evidence="3" key="2">
    <citation type="submission" date="2015-01" db="EMBL/GenBank/DDBJ databases">
        <title>Evolutionary Origins and Diversification of the Mycorrhizal Mutualists.</title>
        <authorList>
            <consortium name="DOE Joint Genome Institute"/>
            <consortium name="Mycorrhizal Genomics Consortium"/>
            <person name="Kohler A."/>
            <person name="Kuo A."/>
            <person name="Nagy L.G."/>
            <person name="Floudas D."/>
            <person name="Copeland A."/>
            <person name="Barry K.W."/>
            <person name="Cichocki N."/>
            <person name="Veneault-Fourrey C."/>
            <person name="LaButti K."/>
            <person name="Lindquist E.A."/>
            <person name="Lipzen A."/>
            <person name="Lundell T."/>
            <person name="Morin E."/>
            <person name="Murat C."/>
            <person name="Riley R."/>
            <person name="Ohm R."/>
            <person name="Sun H."/>
            <person name="Tunlid A."/>
            <person name="Henrissat B."/>
            <person name="Grigoriev I.V."/>
            <person name="Hibbett D.S."/>
            <person name="Martin F."/>
        </authorList>
    </citation>
    <scope>NUCLEOTIDE SEQUENCE [LARGE SCALE GENOMIC DNA]</scope>
    <source>
        <strain evidence="3">LaAM-08-1</strain>
    </source>
</reference>
<dbReference type="Proteomes" id="UP000054477">
    <property type="component" value="Unassembled WGS sequence"/>
</dbReference>
<dbReference type="InterPro" id="IPR005545">
    <property type="entry name" value="YCII"/>
</dbReference>
<gene>
    <name evidence="2" type="ORF">K443DRAFT_980</name>
</gene>
<dbReference type="Pfam" id="PF03795">
    <property type="entry name" value="YCII"/>
    <property type="match status" value="1"/>
</dbReference>
<name>A0A0C9YMW0_9AGAR</name>
<dbReference type="PANTHER" id="PTHR33606:SF3">
    <property type="entry name" value="PROTEIN YCII"/>
    <property type="match status" value="1"/>
</dbReference>
<proteinExistence type="predicted"/>
<reference evidence="2 3" key="1">
    <citation type="submission" date="2014-04" db="EMBL/GenBank/DDBJ databases">
        <authorList>
            <consortium name="DOE Joint Genome Institute"/>
            <person name="Kuo A."/>
            <person name="Kohler A."/>
            <person name="Nagy L.G."/>
            <person name="Floudas D."/>
            <person name="Copeland A."/>
            <person name="Barry K.W."/>
            <person name="Cichocki N."/>
            <person name="Veneault-Fourrey C."/>
            <person name="LaButti K."/>
            <person name="Lindquist E.A."/>
            <person name="Lipzen A."/>
            <person name="Lundell T."/>
            <person name="Morin E."/>
            <person name="Murat C."/>
            <person name="Sun H."/>
            <person name="Tunlid A."/>
            <person name="Henrissat B."/>
            <person name="Grigoriev I.V."/>
            <person name="Hibbett D.S."/>
            <person name="Martin F."/>
            <person name="Nordberg H.P."/>
            <person name="Cantor M.N."/>
            <person name="Hua S.X."/>
        </authorList>
    </citation>
    <scope>NUCLEOTIDE SEQUENCE [LARGE SCALE GENOMIC DNA]</scope>
    <source>
        <strain evidence="2 3">LaAM-08-1</strain>
    </source>
</reference>
<keyword evidence="3" id="KW-1185">Reference proteome</keyword>
<sequence>MSTLAEGSPNRQRFFVYAPDKTAEGTFEKRLSVRATHLETAKERISKGIIRVAGALLTPESIATPTADKKMVGSTFIFEAETIDEVKALIQSDIYSTAGVWDADKIVILPFVAATAIP</sequence>
<dbReference type="Gene3D" id="3.30.70.1060">
    <property type="entry name" value="Dimeric alpha+beta barrel"/>
    <property type="match status" value="1"/>
</dbReference>
<evidence type="ECO:0000313" key="2">
    <source>
        <dbReference type="EMBL" id="KIK09333.1"/>
    </source>
</evidence>